<dbReference type="CDD" id="cd01949">
    <property type="entry name" value="GGDEF"/>
    <property type="match status" value="1"/>
</dbReference>
<keyword evidence="3" id="KW-0472">Membrane</keyword>
<protein>
    <recommendedName>
        <fullName evidence="1">diguanylate cyclase</fullName>
        <ecNumber evidence="1">2.7.7.65</ecNumber>
    </recommendedName>
</protein>
<dbReference type="EMBL" id="PRLP01000004">
    <property type="protein sequence ID" value="PPC79216.1"/>
    <property type="molecule type" value="Genomic_DNA"/>
</dbReference>
<organism evidence="5 6">
    <name type="scientific">Proteobacteria bacterium 228</name>
    <dbReference type="NCBI Taxonomy" id="2083153"/>
    <lineage>
        <taxon>Bacteria</taxon>
        <taxon>Pseudomonadati</taxon>
        <taxon>Pseudomonadota</taxon>
    </lineage>
</organism>
<dbReference type="FunFam" id="3.30.70.270:FF:000001">
    <property type="entry name" value="Diguanylate cyclase domain protein"/>
    <property type="match status" value="1"/>
</dbReference>
<feature type="transmembrane region" description="Helical" evidence="3">
    <location>
        <begin position="147"/>
        <end position="164"/>
    </location>
</feature>
<dbReference type="SUPFAM" id="SSF55073">
    <property type="entry name" value="Nucleotide cyclase"/>
    <property type="match status" value="1"/>
</dbReference>
<dbReference type="GO" id="GO:0052621">
    <property type="term" value="F:diguanylate cyclase activity"/>
    <property type="evidence" value="ECO:0007669"/>
    <property type="project" value="UniProtKB-EC"/>
</dbReference>
<dbReference type="EC" id="2.7.7.65" evidence="1"/>
<name>A0A2S5KY66_9PROT</name>
<feature type="transmembrane region" description="Helical" evidence="3">
    <location>
        <begin position="239"/>
        <end position="259"/>
    </location>
</feature>
<keyword evidence="3" id="KW-0812">Transmembrane</keyword>
<gene>
    <name evidence="5" type="ORF">C4K68_01115</name>
</gene>
<evidence type="ECO:0000313" key="5">
    <source>
        <dbReference type="EMBL" id="PPC79216.1"/>
    </source>
</evidence>
<evidence type="ECO:0000256" key="1">
    <source>
        <dbReference type="ARBA" id="ARBA00012528"/>
    </source>
</evidence>
<dbReference type="GO" id="GO:0005886">
    <property type="term" value="C:plasma membrane"/>
    <property type="evidence" value="ECO:0007669"/>
    <property type="project" value="TreeGrafter"/>
</dbReference>
<sequence length="478" mass="51825">MPQVLLRHKAEGSGSPLLYSFTHLYGRWPLVRALRVISVPVALTCGLFSLLVLIGYGAGLEVLYRPVAHGPATHPLTAIVVLMISSGVVINVLRLSPAIAKILALLSLLLIFLRLTEIATGTDMLSGWIPFQHVVNHDIVLGKSNNTGANTAITLMLLAFALLLSAMHTNVLAQLAASLAGILPMSAYTGYIYGIDAFHGAMSLVSATLALLLMLSILGLTAHRGVLRAVLSPYIGGRIARIQTSISYAVLLLVGYMIYRSLASSASVIGAFIVLVIWFTTVLICVSAVMQEKMDRKRRAAERALYMMATRDQLTGVYNRKTIMELAESELKRSQRSERPFYIVMLDVDHFKRINDQAGHVMGDTVLSYIGDLLGRCLRSSDKAGRYGGEEFIIMLTEVSDEGAARACLKLLNQVRSLDIPGWTDRKGPVTASIGYASSAGKQRLIDIIEAADAALYEAKGLGRDRVEAEASLPTVEQ</sequence>
<dbReference type="SMART" id="SM00267">
    <property type="entry name" value="GGDEF"/>
    <property type="match status" value="1"/>
</dbReference>
<dbReference type="PANTHER" id="PTHR45138">
    <property type="entry name" value="REGULATORY COMPONENTS OF SENSORY TRANSDUCTION SYSTEM"/>
    <property type="match status" value="1"/>
</dbReference>
<feature type="transmembrane region" description="Helical" evidence="3">
    <location>
        <begin position="98"/>
        <end position="116"/>
    </location>
</feature>
<dbReference type="PROSITE" id="PS50887">
    <property type="entry name" value="GGDEF"/>
    <property type="match status" value="1"/>
</dbReference>
<dbReference type="Gene3D" id="3.30.70.270">
    <property type="match status" value="1"/>
</dbReference>
<dbReference type="NCBIfam" id="TIGR00254">
    <property type="entry name" value="GGDEF"/>
    <property type="match status" value="1"/>
</dbReference>
<dbReference type="AlphaFoldDB" id="A0A2S5KY66"/>
<dbReference type="InterPro" id="IPR000160">
    <property type="entry name" value="GGDEF_dom"/>
</dbReference>
<dbReference type="GO" id="GO:1902201">
    <property type="term" value="P:negative regulation of bacterial-type flagellum-dependent cell motility"/>
    <property type="evidence" value="ECO:0007669"/>
    <property type="project" value="TreeGrafter"/>
</dbReference>
<feature type="transmembrane region" description="Helical" evidence="3">
    <location>
        <begin position="171"/>
        <end position="191"/>
    </location>
</feature>
<dbReference type="InterPro" id="IPR029787">
    <property type="entry name" value="Nucleotide_cyclase"/>
</dbReference>
<dbReference type="OrthoDB" id="9759607at2"/>
<comment type="catalytic activity">
    <reaction evidence="2">
        <text>2 GTP = 3',3'-c-di-GMP + 2 diphosphate</text>
        <dbReference type="Rhea" id="RHEA:24898"/>
        <dbReference type="ChEBI" id="CHEBI:33019"/>
        <dbReference type="ChEBI" id="CHEBI:37565"/>
        <dbReference type="ChEBI" id="CHEBI:58805"/>
        <dbReference type="EC" id="2.7.7.65"/>
    </reaction>
</comment>
<evidence type="ECO:0000313" key="6">
    <source>
        <dbReference type="Proteomes" id="UP000238196"/>
    </source>
</evidence>
<dbReference type="InterPro" id="IPR043128">
    <property type="entry name" value="Rev_trsase/Diguanyl_cyclase"/>
</dbReference>
<evidence type="ECO:0000256" key="3">
    <source>
        <dbReference type="SAM" id="Phobius"/>
    </source>
</evidence>
<accession>A0A2S5KY66</accession>
<evidence type="ECO:0000256" key="2">
    <source>
        <dbReference type="ARBA" id="ARBA00034247"/>
    </source>
</evidence>
<dbReference type="PANTHER" id="PTHR45138:SF9">
    <property type="entry name" value="DIGUANYLATE CYCLASE DGCM-RELATED"/>
    <property type="match status" value="1"/>
</dbReference>
<reference evidence="5 6" key="1">
    <citation type="submission" date="2018-02" db="EMBL/GenBank/DDBJ databases">
        <title>novel marine gammaproteobacteria from coastal saline agro ecosystem.</title>
        <authorList>
            <person name="Krishnan R."/>
            <person name="Ramesh Kumar N."/>
        </authorList>
    </citation>
    <scope>NUCLEOTIDE SEQUENCE [LARGE SCALE GENOMIC DNA]</scope>
    <source>
        <strain evidence="5 6">228</strain>
    </source>
</reference>
<keyword evidence="3" id="KW-1133">Transmembrane helix</keyword>
<feature type="domain" description="GGDEF" evidence="4">
    <location>
        <begin position="339"/>
        <end position="472"/>
    </location>
</feature>
<feature type="transmembrane region" description="Helical" evidence="3">
    <location>
        <begin position="33"/>
        <end position="56"/>
    </location>
</feature>
<dbReference type="Proteomes" id="UP000238196">
    <property type="component" value="Unassembled WGS sequence"/>
</dbReference>
<dbReference type="GO" id="GO:0043709">
    <property type="term" value="P:cell adhesion involved in single-species biofilm formation"/>
    <property type="evidence" value="ECO:0007669"/>
    <property type="project" value="TreeGrafter"/>
</dbReference>
<comment type="caution">
    <text evidence="5">The sequence shown here is derived from an EMBL/GenBank/DDBJ whole genome shotgun (WGS) entry which is preliminary data.</text>
</comment>
<dbReference type="Pfam" id="PF00990">
    <property type="entry name" value="GGDEF"/>
    <property type="match status" value="1"/>
</dbReference>
<dbReference type="InterPro" id="IPR050469">
    <property type="entry name" value="Diguanylate_Cyclase"/>
</dbReference>
<feature type="transmembrane region" description="Helical" evidence="3">
    <location>
        <begin position="265"/>
        <end position="289"/>
    </location>
</feature>
<feature type="transmembrane region" description="Helical" evidence="3">
    <location>
        <begin position="197"/>
        <end position="218"/>
    </location>
</feature>
<feature type="transmembrane region" description="Helical" evidence="3">
    <location>
        <begin position="76"/>
        <end position="93"/>
    </location>
</feature>
<evidence type="ECO:0000259" key="4">
    <source>
        <dbReference type="PROSITE" id="PS50887"/>
    </source>
</evidence>
<proteinExistence type="predicted"/>